<gene>
    <name evidence="2" type="ORF">S06H3_42964</name>
</gene>
<organism evidence="2">
    <name type="scientific">marine sediment metagenome</name>
    <dbReference type="NCBI Taxonomy" id="412755"/>
    <lineage>
        <taxon>unclassified sequences</taxon>
        <taxon>metagenomes</taxon>
        <taxon>ecological metagenomes</taxon>
    </lineage>
</organism>
<dbReference type="EMBL" id="BARV01026609">
    <property type="protein sequence ID" value="GAI42876.1"/>
    <property type="molecule type" value="Genomic_DNA"/>
</dbReference>
<name>X1PK24_9ZZZZ</name>
<sequence length="134" mass="13220">MAQEFAFAAPGTEEMTKTVTGLAGAGIAGVVEGVIVKMAPQLGALEVPFTWATLLGIPAVGIAGALFSRGMVSDLMQGVAAGGTAIAGYTLPAMLMPDMFGRRAPVAQLPAGAGVKQLAAGPLGAPQRAQAQAG</sequence>
<evidence type="ECO:0000313" key="2">
    <source>
        <dbReference type="EMBL" id="GAI42876.1"/>
    </source>
</evidence>
<keyword evidence="1" id="KW-0812">Transmembrane</keyword>
<reference evidence="2" key="1">
    <citation type="journal article" date="2014" name="Front. Microbiol.">
        <title>High frequency of phylogenetically diverse reductive dehalogenase-homologous genes in deep subseafloor sedimentary metagenomes.</title>
        <authorList>
            <person name="Kawai M."/>
            <person name="Futagami T."/>
            <person name="Toyoda A."/>
            <person name="Takaki Y."/>
            <person name="Nishi S."/>
            <person name="Hori S."/>
            <person name="Arai W."/>
            <person name="Tsubouchi T."/>
            <person name="Morono Y."/>
            <person name="Uchiyama I."/>
            <person name="Ito T."/>
            <person name="Fujiyama A."/>
            <person name="Inagaki F."/>
            <person name="Takami H."/>
        </authorList>
    </citation>
    <scope>NUCLEOTIDE SEQUENCE</scope>
    <source>
        <strain evidence="2">Expedition CK06-06</strain>
    </source>
</reference>
<keyword evidence="1" id="KW-1133">Transmembrane helix</keyword>
<dbReference type="AlphaFoldDB" id="X1PK24"/>
<comment type="caution">
    <text evidence="2">The sequence shown here is derived from an EMBL/GenBank/DDBJ whole genome shotgun (WGS) entry which is preliminary data.</text>
</comment>
<feature type="transmembrane region" description="Helical" evidence="1">
    <location>
        <begin position="49"/>
        <end position="67"/>
    </location>
</feature>
<proteinExistence type="predicted"/>
<evidence type="ECO:0000256" key="1">
    <source>
        <dbReference type="SAM" id="Phobius"/>
    </source>
</evidence>
<protein>
    <submittedName>
        <fullName evidence="2">Uncharacterized protein</fullName>
    </submittedName>
</protein>
<keyword evidence="1" id="KW-0472">Membrane</keyword>
<accession>X1PK24</accession>